<dbReference type="OrthoDB" id="3257981at2759"/>
<gene>
    <name evidence="1" type="ORF">P168DRAFT_330599</name>
</gene>
<comment type="caution">
    <text evidence="1">The sequence shown here is derived from an EMBL/GenBank/DDBJ whole genome shotgun (WGS) entry which is preliminary data.</text>
</comment>
<dbReference type="RefSeq" id="XP_024688613.1">
    <property type="nucleotide sequence ID" value="XM_024841601.1"/>
</dbReference>
<sequence>MQCAQLQGDAAGDWKAANGDSAWNTTTASWRQQNSNRTDFPQFVSEFLHGPDGMRCNDFATENRCAMPVECQNNIIPAGSVILNGFAAIHQLHGSNYQGIDSLEADLTAEAGMFRDTFAPEEEDHSKAEKNLFDSIMLVMMFAESLFFSAALSAVESAAKAVAYDFIMASQASAGAFYKTNMKSAIEGLKVQNKITGYLGQTMAAWKGLESQYLQSIFSGSDDSNEQLYNIIHHGVKGDPINNLNLNKTMGDMKSVIYGQMIPYAWSVAPGDQRPIIWRTDGDCDENTKSLPEELHNPLPQKDAVDVNVCHDGKVHYVVSAYYRKYKDYGLAPLPGGVHSTLDGSHWGGITLEQIVASSVAGWKNNNQKNGYPRPNMDDIIGKFGKENIDLSMAGFFNLPICTGRYEDGIEVKLTSGNRNDPSWPCDSSEGYSSSGTNINVAQGCIVINDSKRCATGTGGAYNVADQNKEKSTATIYAGFDGEDTMHDRVTPPCKLVAEWPRNWGDLDFDNNCLKSRDGSYELCCSENTQNTDVVLNPYVPQE</sequence>
<dbReference type="Proteomes" id="UP000234254">
    <property type="component" value="Unassembled WGS sequence"/>
</dbReference>
<evidence type="ECO:0000313" key="1">
    <source>
        <dbReference type="EMBL" id="PKY00019.1"/>
    </source>
</evidence>
<dbReference type="VEuPathDB" id="FungiDB:P168DRAFT_330599"/>
<accession>A0A2I1CQX4</accession>
<dbReference type="EMBL" id="MSFM01000016">
    <property type="protein sequence ID" value="PKY00019.1"/>
    <property type="molecule type" value="Genomic_DNA"/>
</dbReference>
<name>A0A2I1CQX4_ASPC2</name>
<protein>
    <submittedName>
        <fullName evidence="1">Uncharacterized protein</fullName>
    </submittedName>
</protein>
<proteinExistence type="predicted"/>
<evidence type="ECO:0000313" key="2">
    <source>
        <dbReference type="Proteomes" id="UP000234254"/>
    </source>
</evidence>
<reference evidence="1" key="1">
    <citation type="submission" date="2016-12" db="EMBL/GenBank/DDBJ databases">
        <title>The genomes of Aspergillus section Nigri reveals drivers in fungal speciation.</title>
        <authorList>
            <consortium name="DOE Joint Genome Institute"/>
            <person name="Vesth T.C."/>
            <person name="Nybo J."/>
            <person name="Theobald S."/>
            <person name="Brandl J."/>
            <person name="Frisvad J.C."/>
            <person name="Nielsen K.F."/>
            <person name="Lyhne E.K."/>
            <person name="Kogle M.E."/>
            <person name="Kuo A."/>
            <person name="Riley R."/>
            <person name="Clum A."/>
            <person name="Nolan M."/>
            <person name="Lipzen A."/>
            <person name="Salamov A."/>
            <person name="Henrissat B."/>
            <person name="Wiebenga A."/>
            <person name="De vries R.P."/>
            <person name="Grigoriev I.V."/>
            <person name="Mortensen U.H."/>
            <person name="Andersen M.R."/>
            <person name="Baker S.E."/>
        </authorList>
    </citation>
    <scope>NUCLEOTIDE SEQUENCE</scope>
    <source>
        <strain evidence="1">IBT 28561</strain>
    </source>
</reference>
<dbReference type="GeneID" id="36549125"/>
<dbReference type="AlphaFoldDB" id="A0A2I1CQX4"/>
<organism evidence="1 2">
    <name type="scientific">Aspergillus campestris (strain IBT 28561)</name>
    <dbReference type="NCBI Taxonomy" id="1392248"/>
    <lineage>
        <taxon>Eukaryota</taxon>
        <taxon>Fungi</taxon>
        <taxon>Dikarya</taxon>
        <taxon>Ascomycota</taxon>
        <taxon>Pezizomycotina</taxon>
        <taxon>Eurotiomycetes</taxon>
        <taxon>Eurotiomycetidae</taxon>
        <taxon>Eurotiales</taxon>
        <taxon>Aspergillaceae</taxon>
        <taxon>Aspergillus</taxon>
        <taxon>Aspergillus subgen. Circumdati</taxon>
    </lineage>
</organism>
<keyword evidence="2" id="KW-1185">Reference proteome</keyword>